<dbReference type="Proteomes" id="UP001362999">
    <property type="component" value="Unassembled WGS sequence"/>
</dbReference>
<proteinExistence type="predicted"/>
<sequence>QSLMGIKNDGCIGHAIQRGHFTPREVAVAYGNQADNAVSPALEPFRPCWEDLRSPWNLALEDLFVDRFRDEHPEHTMDQEYIRTRFRQRLETMRDAIMVQVRQLGRPDLQRKKFSRNRRRERRRVLFRRRKAWASDNLETMIQADGHDTVELLLQMVSLLGTDGMSTDESANESDNNLCTVSAKDWRSPDIIRLLKWIDLHRPRHTAYGEQMPGNRPHRRLRLPHGKAPTSLRRPIANLPINFYNPVWLQGLSPARKRHLGATQARPLPLYVLTWPANSLPENKDDQDDY</sequence>
<accession>A0AAW0ALU2</accession>
<protein>
    <submittedName>
        <fullName evidence="1">Uncharacterized protein</fullName>
    </submittedName>
</protein>
<comment type="caution">
    <text evidence="1">The sequence shown here is derived from an EMBL/GenBank/DDBJ whole genome shotgun (WGS) entry which is preliminary data.</text>
</comment>
<name>A0AAW0ALU2_9AGAR</name>
<evidence type="ECO:0000313" key="1">
    <source>
        <dbReference type="EMBL" id="KAK7013884.1"/>
    </source>
</evidence>
<evidence type="ECO:0000313" key="2">
    <source>
        <dbReference type="Proteomes" id="UP001362999"/>
    </source>
</evidence>
<dbReference type="EMBL" id="JAWWNJ010000058">
    <property type="protein sequence ID" value="KAK7013884.1"/>
    <property type="molecule type" value="Genomic_DNA"/>
</dbReference>
<dbReference type="AlphaFoldDB" id="A0AAW0ALU2"/>
<keyword evidence="2" id="KW-1185">Reference proteome</keyword>
<organism evidence="1 2">
    <name type="scientific">Favolaschia claudopus</name>
    <dbReference type="NCBI Taxonomy" id="2862362"/>
    <lineage>
        <taxon>Eukaryota</taxon>
        <taxon>Fungi</taxon>
        <taxon>Dikarya</taxon>
        <taxon>Basidiomycota</taxon>
        <taxon>Agaricomycotina</taxon>
        <taxon>Agaricomycetes</taxon>
        <taxon>Agaricomycetidae</taxon>
        <taxon>Agaricales</taxon>
        <taxon>Marasmiineae</taxon>
        <taxon>Mycenaceae</taxon>
        <taxon>Favolaschia</taxon>
    </lineage>
</organism>
<reference evidence="1 2" key="1">
    <citation type="journal article" date="2024" name="J Genomics">
        <title>Draft genome sequencing and assembly of Favolaschia claudopus CIRM-BRFM 2984 isolated from oak limbs.</title>
        <authorList>
            <person name="Navarro D."/>
            <person name="Drula E."/>
            <person name="Chaduli D."/>
            <person name="Cazenave R."/>
            <person name="Ahrendt S."/>
            <person name="Wang J."/>
            <person name="Lipzen A."/>
            <person name="Daum C."/>
            <person name="Barry K."/>
            <person name="Grigoriev I.V."/>
            <person name="Favel A."/>
            <person name="Rosso M.N."/>
            <person name="Martin F."/>
        </authorList>
    </citation>
    <scope>NUCLEOTIDE SEQUENCE [LARGE SCALE GENOMIC DNA]</scope>
    <source>
        <strain evidence="1 2">CIRM-BRFM 2984</strain>
    </source>
</reference>
<feature type="non-terminal residue" evidence="1">
    <location>
        <position position="1"/>
    </location>
</feature>
<gene>
    <name evidence="1" type="ORF">R3P38DRAFT_2545937</name>
</gene>